<protein>
    <submittedName>
        <fullName evidence="6">Putative ribonuclease T(2)</fullName>
        <ecNumber evidence="6">3.1.27.1</ecNumber>
    </submittedName>
</protein>
<comment type="caution">
    <text evidence="6">The sequence shown here is derived from an EMBL/GenBank/DDBJ whole genome shotgun (WGS) entry which is preliminary data.</text>
</comment>
<evidence type="ECO:0000256" key="1">
    <source>
        <dbReference type="ARBA" id="ARBA00007469"/>
    </source>
</evidence>
<dbReference type="EC" id="3.1.27.1" evidence="6"/>
<name>A0A2P6RG95_ROSCH</name>
<keyword evidence="5" id="KW-0472">Membrane</keyword>
<dbReference type="GO" id="GO:0033897">
    <property type="term" value="F:ribonuclease T2 activity"/>
    <property type="evidence" value="ECO:0007669"/>
    <property type="project" value="InterPro"/>
</dbReference>
<dbReference type="GO" id="GO:0016787">
    <property type="term" value="F:hydrolase activity"/>
    <property type="evidence" value="ECO:0007669"/>
    <property type="project" value="UniProtKB-KW"/>
</dbReference>
<dbReference type="GO" id="GO:0005576">
    <property type="term" value="C:extracellular region"/>
    <property type="evidence" value="ECO:0007669"/>
    <property type="project" value="TreeGrafter"/>
</dbReference>
<reference evidence="6 7" key="1">
    <citation type="journal article" date="2018" name="Nat. Genet.">
        <title>The Rosa genome provides new insights in the design of modern roses.</title>
        <authorList>
            <person name="Bendahmane M."/>
        </authorList>
    </citation>
    <scope>NUCLEOTIDE SEQUENCE [LARGE SCALE GENOMIC DNA]</scope>
    <source>
        <strain evidence="7">cv. Old Blush</strain>
    </source>
</reference>
<dbReference type="Pfam" id="PF00445">
    <property type="entry name" value="Ribonuclease_T2"/>
    <property type="match status" value="1"/>
</dbReference>
<dbReference type="InterPro" id="IPR036430">
    <property type="entry name" value="RNase_T2-like_sf"/>
</dbReference>
<dbReference type="PANTHER" id="PTHR11240:SF22">
    <property type="entry name" value="RIBONUCLEASE T2"/>
    <property type="match status" value="1"/>
</dbReference>
<comment type="similarity">
    <text evidence="1 4">Belongs to the RNase T2 family.</text>
</comment>
<keyword evidence="5" id="KW-1133">Transmembrane helix</keyword>
<dbReference type="PANTHER" id="PTHR11240">
    <property type="entry name" value="RIBONUCLEASE T2"/>
    <property type="match status" value="1"/>
</dbReference>
<keyword evidence="5" id="KW-0812">Transmembrane</keyword>
<proteinExistence type="inferred from homology"/>
<gene>
    <name evidence="6" type="ORF">RchiOBHm_Chr3g0491491</name>
</gene>
<dbReference type="SUPFAM" id="SSF55895">
    <property type="entry name" value="Ribonuclease Rh-like"/>
    <property type="match status" value="1"/>
</dbReference>
<evidence type="ECO:0000256" key="5">
    <source>
        <dbReference type="SAM" id="Phobius"/>
    </source>
</evidence>
<accession>A0A2P6RG95</accession>
<evidence type="ECO:0000313" key="6">
    <source>
        <dbReference type="EMBL" id="PRQ45446.1"/>
    </source>
</evidence>
<dbReference type="EMBL" id="PDCK01000041">
    <property type="protein sequence ID" value="PRQ45446.1"/>
    <property type="molecule type" value="Genomic_DNA"/>
</dbReference>
<feature type="transmembrane region" description="Helical" evidence="5">
    <location>
        <begin position="94"/>
        <end position="118"/>
    </location>
</feature>
<dbReference type="InterPro" id="IPR001568">
    <property type="entry name" value="RNase_T2-like"/>
</dbReference>
<evidence type="ECO:0000313" key="7">
    <source>
        <dbReference type="Proteomes" id="UP000238479"/>
    </source>
</evidence>
<keyword evidence="3" id="KW-0325">Glycoprotein</keyword>
<keyword evidence="7" id="KW-1185">Reference proteome</keyword>
<dbReference type="AlphaFoldDB" id="A0A2P6RG95"/>
<evidence type="ECO:0000256" key="2">
    <source>
        <dbReference type="ARBA" id="ARBA00022729"/>
    </source>
</evidence>
<keyword evidence="2" id="KW-0732">Signal</keyword>
<evidence type="ECO:0000256" key="4">
    <source>
        <dbReference type="RuleBase" id="RU004328"/>
    </source>
</evidence>
<dbReference type="Gene3D" id="3.90.730.10">
    <property type="entry name" value="Ribonuclease T2-like"/>
    <property type="match status" value="1"/>
</dbReference>
<dbReference type="Proteomes" id="UP000238479">
    <property type="component" value="Chromosome 3"/>
</dbReference>
<dbReference type="Gramene" id="PRQ45446">
    <property type="protein sequence ID" value="PRQ45446"/>
    <property type="gene ID" value="RchiOBHm_Chr3g0491491"/>
</dbReference>
<evidence type="ECO:0000256" key="3">
    <source>
        <dbReference type="ARBA" id="ARBA00023180"/>
    </source>
</evidence>
<sequence length="139" mass="16398">MSTGYYEYFKLVQQWPPTTCQNANCRRVPPPRLFTLHGFWPSNYSNNVVANCTNAIFQRNGWRSSKYHFPCKFSPQNDTYVDKSNISQLLPTRIILLSHIFFSFLGPFYPLFGLEFFLKNFLLNKNKDMFFFKIGSSIH</sequence>
<organism evidence="6 7">
    <name type="scientific">Rosa chinensis</name>
    <name type="common">China rose</name>
    <dbReference type="NCBI Taxonomy" id="74649"/>
    <lineage>
        <taxon>Eukaryota</taxon>
        <taxon>Viridiplantae</taxon>
        <taxon>Streptophyta</taxon>
        <taxon>Embryophyta</taxon>
        <taxon>Tracheophyta</taxon>
        <taxon>Spermatophyta</taxon>
        <taxon>Magnoliopsida</taxon>
        <taxon>eudicotyledons</taxon>
        <taxon>Gunneridae</taxon>
        <taxon>Pentapetalae</taxon>
        <taxon>rosids</taxon>
        <taxon>fabids</taxon>
        <taxon>Rosales</taxon>
        <taxon>Rosaceae</taxon>
        <taxon>Rosoideae</taxon>
        <taxon>Rosoideae incertae sedis</taxon>
        <taxon>Rosa</taxon>
    </lineage>
</organism>
<dbReference type="GO" id="GO:0006401">
    <property type="term" value="P:RNA catabolic process"/>
    <property type="evidence" value="ECO:0007669"/>
    <property type="project" value="TreeGrafter"/>
</dbReference>
<keyword evidence="6" id="KW-0378">Hydrolase</keyword>
<dbReference type="GO" id="GO:0003723">
    <property type="term" value="F:RNA binding"/>
    <property type="evidence" value="ECO:0007669"/>
    <property type="project" value="InterPro"/>
</dbReference>